<feature type="transmembrane region" description="Helical" evidence="1">
    <location>
        <begin position="225"/>
        <end position="249"/>
    </location>
</feature>
<evidence type="ECO:0000256" key="1">
    <source>
        <dbReference type="SAM" id="Phobius"/>
    </source>
</evidence>
<dbReference type="Proteomes" id="UP000655420">
    <property type="component" value="Unassembled WGS sequence"/>
</dbReference>
<feature type="transmembrane region" description="Helical" evidence="1">
    <location>
        <begin position="46"/>
        <end position="65"/>
    </location>
</feature>
<proteinExistence type="predicted"/>
<organism evidence="2 3">
    <name type="scientific">Thermohalobaculum xanthum</name>
    <dbReference type="NCBI Taxonomy" id="2753746"/>
    <lineage>
        <taxon>Bacteria</taxon>
        <taxon>Pseudomonadati</taxon>
        <taxon>Pseudomonadota</taxon>
        <taxon>Alphaproteobacteria</taxon>
        <taxon>Rhodobacterales</taxon>
        <taxon>Paracoccaceae</taxon>
        <taxon>Thermohalobaculum</taxon>
    </lineage>
</organism>
<reference evidence="2" key="1">
    <citation type="submission" date="2020-12" db="EMBL/GenBank/DDBJ databases">
        <title>Bacterial taxonomy.</title>
        <authorList>
            <person name="Pan X."/>
        </authorList>
    </citation>
    <scope>NUCLEOTIDE SEQUENCE</scope>
    <source>
        <strain evidence="2">M0105</strain>
    </source>
</reference>
<dbReference type="Pfam" id="PF09955">
    <property type="entry name" value="DUF2189"/>
    <property type="match status" value="1"/>
</dbReference>
<feature type="transmembrane region" description="Helical" evidence="1">
    <location>
        <begin position="71"/>
        <end position="91"/>
    </location>
</feature>
<dbReference type="RefSeq" id="WP_200613749.1">
    <property type="nucleotide sequence ID" value="NZ_JAEHHL010000019.1"/>
</dbReference>
<evidence type="ECO:0000313" key="2">
    <source>
        <dbReference type="EMBL" id="MBK0401311.1"/>
    </source>
</evidence>
<gene>
    <name evidence="2" type="ORF">H0I76_19100</name>
</gene>
<dbReference type="InterPro" id="IPR018692">
    <property type="entry name" value="DUF2189"/>
</dbReference>
<feature type="transmembrane region" description="Helical" evidence="1">
    <location>
        <begin position="119"/>
        <end position="147"/>
    </location>
</feature>
<name>A0A8J7SGZ8_9RHOB</name>
<keyword evidence="1" id="KW-0812">Transmembrane</keyword>
<sequence length="277" mass="28813">MLEPLPALRSPRPAESPLARGLSHRAALGWLSAGWRDLRDAPGPSLAYGVLVMLLSYGVLAALAMSGLLYLALPAISGFLIVGPFVAMGLYEKSRRRAIGQPTTLAQMMLVRPASGGQLAYAGLLLGLLVLFWLRAADLLYALFFGLEPFPGAGTAFVNVLTTARGGALLLVGTVVGGLFAAFAFALSLFSVPMLMVERRDALSAMGLSFAMTTHNLRACLSWGAIVAAGIALSAATGLVALAVVVPVLGHGTWHAYQAIAVASGAPTRPGRPEHRA</sequence>
<dbReference type="EMBL" id="JAEHHL010000019">
    <property type="protein sequence ID" value="MBK0401311.1"/>
    <property type="molecule type" value="Genomic_DNA"/>
</dbReference>
<comment type="caution">
    <text evidence="2">The sequence shown here is derived from an EMBL/GenBank/DDBJ whole genome shotgun (WGS) entry which is preliminary data.</text>
</comment>
<evidence type="ECO:0000313" key="3">
    <source>
        <dbReference type="Proteomes" id="UP000655420"/>
    </source>
</evidence>
<protein>
    <submittedName>
        <fullName evidence="2">DUF2189 domain-containing protein</fullName>
    </submittedName>
</protein>
<keyword evidence="1" id="KW-1133">Transmembrane helix</keyword>
<feature type="transmembrane region" description="Helical" evidence="1">
    <location>
        <begin position="167"/>
        <end position="190"/>
    </location>
</feature>
<keyword evidence="3" id="KW-1185">Reference proteome</keyword>
<accession>A0A8J7SGZ8</accession>
<dbReference type="AlphaFoldDB" id="A0A8J7SGZ8"/>
<keyword evidence="1" id="KW-0472">Membrane</keyword>